<dbReference type="EMBL" id="JAKGCU010000016">
    <property type="protein sequence ID" value="MCF3939921.1"/>
    <property type="molecule type" value="Genomic_DNA"/>
</dbReference>
<dbReference type="Proteomes" id="UP001108089">
    <property type="component" value="Unassembled WGS sequence"/>
</dbReference>
<evidence type="ECO:0000313" key="2">
    <source>
        <dbReference type="Proteomes" id="UP001108089"/>
    </source>
</evidence>
<protein>
    <recommendedName>
        <fullName evidence="3">TetR family transcriptional regulator</fullName>
    </recommendedName>
</protein>
<comment type="caution">
    <text evidence="1">The sequence shown here is derived from an EMBL/GenBank/DDBJ whole genome shotgun (WGS) entry which is preliminary data.</text>
</comment>
<accession>A0ABS9DL86</accession>
<dbReference type="RefSeq" id="WP_235724647.1">
    <property type="nucleotide sequence ID" value="NZ_JAKGCU010000016.1"/>
</dbReference>
<sequence>MNILRAITVFIGKVLCDAPTLESQAYHEGFADACDQMAPYLIDGDNA</sequence>
<gene>
    <name evidence="1" type="ORF">L1892_16210</name>
</gene>
<keyword evidence="2" id="KW-1185">Reference proteome</keyword>
<evidence type="ECO:0008006" key="3">
    <source>
        <dbReference type="Google" id="ProtNLM"/>
    </source>
</evidence>
<evidence type="ECO:0000313" key="1">
    <source>
        <dbReference type="EMBL" id="MCF3939921.1"/>
    </source>
</evidence>
<organism evidence="1 2">
    <name type="scientific">Gordonia tangerina</name>
    <dbReference type="NCBI Taxonomy" id="2911060"/>
    <lineage>
        <taxon>Bacteria</taxon>
        <taxon>Bacillati</taxon>
        <taxon>Actinomycetota</taxon>
        <taxon>Actinomycetes</taxon>
        <taxon>Mycobacteriales</taxon>
        <taxon>Gordoniaceae</taxon>
        <taxon>Gordonia</taxon>
    </lineage>
</organism>
<proteinExistence type="predicted"/>
<name>A0ABS9DL86_9ACTN</name>
<reference evidence="1" key="1">
    <citation type="submission" date="2022-01" db="EMBL/GenBank/DDBJ databases">
        <title>Gordonia xiamenensis sp. nov., isolated from surface seawater in Xiamen.</title>
        <authorList>
            <person name="He Y.F."/>
        </authorList>
    </citation>
    <scope>NUCLEOTIDE SEQUENCE</scope>
    <source>
        <strain evidence="1">GW1C4-4</strain>
    </source>
</reference>